<feature type="compositionally biased region" description="Basic and acidic residues" evidence="1">
    <location>
        <begin position="18"/>
        <end position="27"/>
    </location>
</feature>
<organism evidence="2 3">
    <name type="scientific">Mytilus galloprovincialis</name>
    <name type="common">Mediterranean mussel</name>
    <dbReference type="NCBI Taxonomy" id="29158"/>
    <lineage>
        <taxon>Eukaryota</taxon>
        <taxon>Metazoa</taxon>
        <taxon>Spiralia</taxon>
        <taxon>Lophotrochozoa</taxon>
        <taxon>Mollusca</taxon>
        <taxon>Bivalvia</taxon>
        <taxon>Autobranchia</taxon>
        <taxon>Pteriomorphia</taxon>
        <taxon>Mytilida</taxon>
        <taxon>Mytiloidea</taxon>
        <taxon>Mytilidae</taxon>
        <taxon>Mytilinae</taxon>
        <taxon>Mytilus</taxon>
    </lineage>
</organism>
<dbReference type="Pfam" id="PF04081">
    <property type="entry name" value="DNA_pol_delta_4"/>
    <property type="match status" value="1"/>
</dbReference>
<accession>A0A8B6FIB4</accession>
<evidence type="ECO:0000256" key="1">
    <source>
        <dbReference type="SAM" id="MobiDB-lite"/>
    </source>
</evidence>
<dbReference type="AlphaFoldDB" id="A0A8B6FIB4"/>
<evidence type="ECO:0000313" key="3">
    <source>
        <dbReference type="Proteomes" id="UP000596742"/>
    </source>
</evidence>
<dbReference type="GO" id="GO:0003887">
    <property type="term" value="F:DNA-directed DNA polymerase activity"/>
    <property type="evidence" value="ECO:0007669"/>
    <property type="project" value="TreeGrafter"/>
</dbReference>
<dbReference type="PANTHER" id="PTHR14303:SF0">
    <property type="entry name" value="DNA POLYMERASE DELTA SUBUNIT 4"/>
    <property type="match status" value="1"/>
</dbReference>
<keyword evidence="3" id="KW-1185">Reference proteome</keyword>
<feature type="region of interest" description="Disordered" evidence="1">
    <location>
        <begin position="1"/>
        <end position="36"/>
    </location>
</feature>
<name>A0A8B6FIB4_MYTGA</name>
<evidence type="ECO:0000313" key="2">
    <source>
        <dbReference type="EMBL" id="VDI50238.1"/>
    </source>
</evidence>
<protein>
    <submittedName>
        <fullName evidence="2">DNA polymerase delta subunit 4</fullName>
    </submittedName>
</protein>
<reference evidence="2" key="1">
    <citation type="submission" date="2018-11" db="EMBL/GenBank/DDBJ databases">
        <authorList>
            <person name="Alioto T."/>
            <person name="Alioto T."/>
        </authorList>
    </citation>
    <scope>NUCLEOTIDE SEQUENCE</scope>
</reference>
<sequence>MATRSFITNSFKSVKTPKGKDKKEPTNDGHPSTSKADVEDELKILRHFDVTLEFGPCSGITRMERWERADKHGLNPPVIVKEILDKHLDDEEYTECLWKDYQL</sequence>
<dbReference type="GO" id="GO:0000731">
    <property type="term" value="P:DNA synthesis involved in DNA repair"/>
    <property type="evidence" value="ECO:0007669"/>
    <property type="project" value="InterPro"/>
</dbReference>
<gene>
    <name evidence="2" type="ORF">MGAL_10B000252</name>
</gene>
<dbReference type="EMBL" id="UYJE01006920">
    <property type="protein sequence ID" value="VDI50238.1"/>
    <property type="molecule type" value="Genomic_DNA"/>
</dbReference>
<proteinExistence type="predicted"/>
<comment type="caution">
    <text evidence="2">The sequence shown here is derived from an EMBL/GenBank/DDBJ whole genome shotgun (WGS) entry which is preliminary data.</text>
</comment>
<dbReference type="PANTHER" id="PTHR14303">
    <property type="entry name" value="DNA POLYMERASE DELTA SUBUNIT 4"/>
    <property type="match status" value="1"/>
</dbReference>
<dbReference type="OrthoDB" id="337486at2759"/>
<dbReference type="InterPro" id="IPR007218">
    <property type="entry name" value="DNA_pol_delta_4"/>
</dbReference>
<dbReference type="Proteomes" id="UP000596742">
    <property type="component" value="Unassembled WGS sequence"/>
</dbReference>
<dbReference type="GO" id="GO:0006261">
    <property type="term" value="P:DNA-templated DNA replication"/>
    <property type="evidence" value="ECO:0007669"/>
    <property type="project" value="TreeGrafter"/>
</dbReference>
<feature type="compositionally biased region" description="Polar residues" evidence="1">
    <location>
        <begin position="1"/>
        <end position="13"/>
    </location>
</feature>
<dbReference type="GO" id="GO:0043625">
    <property type="term" value="C:delta DNA polymerase complex"/>
    <property type="evidence" value="ECO:0007669"/>
    <property type="project" value="TreeGrafter"/>
</dbReference>